<organism evidence="1 2">
    <name type="scientific">Paradevosia tibetensis</name>
    <dbReference type="NCBI Taxonomy" id="1447062"/>
    <lineage>
        <taxon>Bacteria</taxon>
        <taxon>Pseudomonadati</taxon>
        <taxon>Pseudomonadota</taxon>
        <taxon>Alphaproteobacteria</taxon>
        <taxon>Hyphomicrobiales</taxon>
        <taxon>Devosiaceae</taxon>
        <taxon>Paradevosia</taxon>
    </lineage>
</organism>
<name>A0A5B9DIL4_9HYPH</name>
<evidence type="ECO:0000313" key="1">
    <source>
        <dbReference type="EMBL" id="QEE19131.1"/>
    </source>
</evidence>
<sequence>MPSRLLAWVVLVLMSTAAAAGEEPGWHFSPLAGEGDRAAMGCTLDTTSVSYTCLVVRCADDFSVALHLHTSRAGGPAGRWELTFDRQTFPTIAVPDASPYGARIEGDVAGIIEAIEQGATGYIEPVEGARGNSSRLPLKASLLTIRQALYFCAPRTEAGQETPPDIVPPMPRERPHTER</sequence>
<protein>
    <submittedName>
        <fullName evidence="1">Uncharacterized protein</fullName>
    </submittedName>
</protein>
<dbReference type="KEGG" id="yti:FNA67_02600"/>
<accession>A0A5B9DIL4</accession>
<evidence type="ECO:0000313" key="2">
    <source>
        <dbReference type="Proteomes" id="UP000321062"/>
    </source>
</evidence>
<dbReference type="OrthoDB" id="8159761at2"/>
<keyword evidence="2" id="KW-1185">Reference proteome</keyword>
<gene>
    <name evidence="1" type="ORF">FNA67_02600</name>
</gene>
<reference evidence="1 2" key="1">
    <citation type="journal article" date="2015" name="Int. J. Syst. Evol. Microbiol.">
        <title>Youhaiella tibetensis gen. nov., sp. nov., isolated from subsurface sediment.</title>
        <authorList>
            <person name="Wang Y.X."/>
            <person name="Huang F.Q."/>
            <person name="Nogi Y."/>
            <person name="Pang S.J."/>
            <person name="Wang P.K."/>
            <person name="Lv J."/>
        </authorList>
    </citation>
    <scope>NUCLEOTIDE SEQUENCE [LARGE SCALE GENOMIC DNA]</scope>
    <source>
        <strain evidence="2">fig4</strain>
    </source>
</reference>
<dbReference type="RefSeq" id="WP_049707595.1">
    <property type="nucleotide sequence ID" value="NZ_BMFM01000001.1"/>
</dbReference>
<dbReference type="AlphaFoldDB" id="A0A5B9DIL4"/>
<proteinExistence type="predicted"/>
<dbReference type="EMBL" id="CP041690">
    <property type="protein sequence ID" value="QEE19131.1"/>
    <property type="molecule type" value="Genomic_DNA"/>
</dbReference>
<dbReference type="Proteomes" id="UP000321062">
    <property type="component" value="Chromosome"/>
</dbReference>